<evidence type="ECO:0000313" key="2">
    <source>
        <dbReference type="Proteomes" id="UP000438429"/>
    </source>
</evidence>
<name>A0A6A4T9A1_SCOMX</name>
<evidence type="ECO:0000313" key="1">
    <source>
        <dbReference type="EMBL" id="KAF0044146.1"/>
    </source>
</evidence>
<accession>A0A6A4T9A1</accession>
<proteinExistence type="predicted"/>
<comment type="caution">
    <text evidence="1">The sequence shown here is derived from an EMBL/GenBank/DDBJ whole genome shotgun (WGS) entry which is preliminary data.</text>
</comment>
<dbReference type="EMBL" id="VEVO01000003">
    <property type="protein sequence ID" value="KAF0044146.1"/>
    <property type="molecule type" value="Genomic_DNA"/>
</dbReference>
<dbReference type="AlphaFoldDB" id="A0A6A4T9A1"/>
<reference evidence="1 2" key="1">
    <citation type="submission" date="2019-06" db="EMBL/GenBank/DDBJ databases">
        <title>Draft genomes of female and male turbot (Scophthalmus maximus).</title>
        <authorList>
            <person name="Xu H."/>
            <person name="Xu X.-W."/>
            <person name="Shao C."/>
            <person name="Chen S."/>
        </authorList>
    </citation>
    <scope>NUCLEOTIDE SEQUENCE [LARGE SCALE GENOMIC DNA]</scope>
    <source>
        <strain evidence="1">Ysfricsl-2016a</strain>
        <tissue evidence="1">Blood</tissue>
    </source>
</reference>
<dbReference type="Proteomes" id="UP000438429">
    <property type="component" value="Unassembled WGS sequence"/>
</dbReference>
<protein>
    <submittedName>
        <fullName evidence="1">Uncharacterized protein</fullName>
    </submittedName>
</protein>
<gene>
    <name evidence="1" type="ORF">F2P81_003304</name>
</gene>
<organism evidence="1 2">
    <name type="scientific">Scophthalmus maximus</name>
    <name type="common">Turbot</name>
    <name type="synonym">Psetta maxima</name>
    <dbReference type="NCBI Taxonomy" id="52904"/>
    <lineage>
        <taxon>Eukaryota</taxon>
        <taxon>Metazoa</taxon>
        <taxon>Chordata</taxon>
        <taxon>Craniata</taxon>
        <taxon>Vertebrata</taxon>
        <taxon>Euteleostomi</taxon>
        <taxon>Actinopterygii</taxon>
        <taxon>Neopterygii</taxon>
        <taxon>Teleostei</taxon>
        <taxon>Neoteleostei</taxon>
        <taxon>Acanthomorphata</taxon>
        <taxon>Carangaria</taxon>
        <taxon>Pleuronectiformes</taxon>
        <taxon>Pleuronectoidei</taxon>
        <taxon>Scophthalmidae</taxon>
        <taxon>Scophthalmus</taxon>
    </lineage>
</organism>
<sequence length="125" mass="14121">MQLHSNKRRHHLCDTAGVGSCVTPNSTFQTCPIDEEGEDQTFPFKLGCSSSDGSFLFCSLFSQTDAFAVKLLCLTVKFAFLPDSVFDMLKYSKTYLVRRELLPLRNKFFCRKTNIASAGRSMQIM</sequence>